<keyword evidence="2" id="KW-1185">Reference proteome</keyword>
<comment type="caution">
    <text evidence="1">The sequence shown here is derived from an EMBL/GenBank/DDBJ whole genome shotgun (WGS) entry which is preliminary data.</text>
</comment>
<gene>
    <name evidence="1" type="ORF">GCM10010124_24070</name>
</gene>
<reference evidence="1" key="2">
    <citation type="submission" date="2020-09" db="EMBL/GenBank/DDBJ databases">
        <authorList>
            <person name="Sun Q."/>
            <person name="Ohkuma M."/>
        </authorList>
    </citation>
    <scope>NUCLEOTIDE SEQUENCE</scope>
    <source>
        <strain evidence="1">JCM 3091</strain>
    </source>
</reference>
<protein>
    <submittedName>
        <fullName evidence="1">Uncharacterized protein</fullName>
    </submittedName>
</protein>
<evidence type="ECO:0000313" key="2">
    <source>
        <dbReference type="Proteomes" id="UP000662200"/>
    </source>
</evidence>
<name>A0A8J3BL99_9ACTN</name>
<sequence length="75" mass="8062">MTRAGTLTPVEYTDAAGVQGGGLDAGGDADRVVDLVDDDLPLLPEQTGDDTDRGWGDFHRGDDAWLLAERPPHWD</sequence>
<accession>A0A8J3BL99</accession>
<evidence type="ECO:0000313" key="1">
    <source>
        <dbReference type="EMBL" id="GGK30469.1"/>
    </source>
</evidence>
<dbReference type="EMBL" id="BMQC01000007">
    <property type="protein sequence ID" value="GGK30469.1"/>
    <property type="molecule type" value="Genomic_DNA"/>
</dbReference>
<organism evidence="1 2">
    <name type="scientific">Pilimelia terevasa</name>
    <dbReference type="NCBI Taxonomy" id="53372"/>
    <lineage>
        <taxon>Bacteria</taxon>
        <taxon>Bacillati</taxon>
        <taxon>Actinomycetota</taxon>
        <taxon>Actinomycetes</taxon>
        <taxon>Micromonosporales</taxon>
        <taxon>Micromonosporaceae</taxon>
        <taxon>Pilimelia</taxon>
    </lineage>
</organism>
<proteinExistence type="predicted"/>
<reference evidence="1" key="1">
    <citation type="journal article" date="2014" name="Int. J. Syst. Evol. Microbiol.">
        <title>Complete genome sequence of Corynebacterium casei LMG S-19264T (=DSM 44701T), isolated from a smear-ripened cheese.</title>
        <authorList>
            <consortium name="US DOE Joint Genome Institute (JGI-PGF)"/>
            <person name="Walter F."/>
            <person name="Albersmeier A."/>
            <person name="Kalinowski J."/>
            <person name="Ruckert C."/>
        </authorList>
    </citation>
    <scope>NUCLEOTIDE SEQUENCE</scope>
    <source>
        <strain evidence="1">JCM 3091</strain>
    </source>
</reference>
<dbReference type="AlphaFoldDB" id="A0A8J3BL99"/>
<dbReference type="Proteomes" id="UP000662200">
    <property type="component" value="Unassembled WGS sequence"/>
</dbReference>